<evidence type="ECO:0008006" key="8">
    <source>
        <dbReference type="Google" id="ProtNLM"/>
    </source>
</evidence>
<feature type="transmembrane region" description="Helical" evidence="5">
    <location>
        <begin position="312"/>
        <end position="338"/>
    </location>
</feature>
<comment type="subcellular location">
    <subcellularLocation>
        <location evidence="1">Membrane</location>
        <topology evidence="1">Multi-pass membrane protein</topology>
    </subcellularLocation>
</comment>
<protein>
    <recommendedName>
        <fullName evidence="8">Magnesium transporter</fullName>
    </recommendedName>
</protein>
<keyword evidence="7" id="KW-1185">Reference proteome</keyword>
<evidence type="ECO:0000313" key="7">
    <source>
        <dbReference type="Proteomes" id="UP000054166"/>
    </source>
</evidence>
<evidence type="ECO:0000256" key="1">
    <source>
        <dbReference type="ARBA" id="ARBA00004141"/>
    </source>
</evidence>
<accession>A0A0C3FYS6</accession>
<keyword evidence="2 5" id="KW-0812">Transmembrane</keyword>
<proteinExistence type="predicted"/>
<reference evidence="6 7" key="1">
    <citation type="submission" date="2014-04" db="EMBL/GenBank/DDBJ databases">
        <authorList>
            <consortium name="DOE Joint Genome Institute"/>
            <person name="Kuo A."/>
            <person name="Tarkka M."/>
            <person name="Buscot F."/>
            <person name="Kohler A."/>
            <person name="Nagy L.G."/>
            <person name="Floudas D."/>
            <person name="Copeland A."/>
            <person name="Barry K.W."/>
            <person name="Cichocki N."/>
            <person name="Veneault-Fourrey C."/>
            <person name="LaButti K."/>
            <person name="Lindquist E.A."/>
            <person name="Lipzen A."/>
            <person name="Lundell T."/>
            <person name="Morin E."/>
            <person name="Murat C."/>
            <person name="Sun H."/>
            <person name="Tunlid A."/>
            <person name="Henrissat B."/>
            <person name="Grigoriev I.V."/>
            <person name="Hibbett D.S."/>
            <person name="Martin F."/>
            <person name="Nordberg H.P."/>
            <person name="Cantor M.N."/>
            <person name="Hua S.X."/>
        </authorList>
    </citation>
    <scope>NUCLEOTIDE SEQUENCE [LARGE SCALE GENOMIC DNA]</scope>
    <source>
        <strain evidence="6 7">F 1598</strain>
    </source>
</reference>
<dbReference type="EMBL" id="KN832975">
    <property type="protein sequence ID" value="KIM89375.1"/>
    <property type="molecule type" value="Genomic_DNA"/>
</dbReference>
<dbReference type="GO" id="GO:0016020">
    <property type="term" value="C:membrane"/>
    <property type="evidence" value="ECO:0007669"/>
    <property type="project" value="UniProtKB-SubCell"/>
</dbReference>
<dbReference type="InParanoid" id="A0A0C3FYS6"/>
<gene>
    <name evidence="6" type="ORF">PILCRDRAFT_222382</name>
</gene>
<dbReference type="STRING" id="765440.A0A0C3FYS6"/>
<reference evidence="7" key="2">
    <citation type="submission" date="2015-01" db="EMBL/GenBank/DDBJ databases">
        <title>Evolutionary Origins and Diversification of the Mycorrhizal Mutualists.</title>
        <authorList>
            <consortium name="DOE Joint Genome Institute"/>
            <consortium name="Mycorrhizal Genomics Consortium"/>
            <person name="Kohler A."/>
            <person name="Kuo A."/>
            <person name="Nagy L.G."/>
            <person name="Floudas D."/>
            <person name="Copeland A."/>
            <person name="Barry K.W."/>
            <person name="Cichocki N."/>
            <person name="Veneault-Fourrey C."/>
            <person name="LaButti K."/>
            <person name="Lindquist E.A."/>
            <person name="Lipzen A."/>
            <person name="Lundell T."/>
            <person name="Morin E."/>
            <person name="Murat C."/>
            <person name="Riley R."/>
            <person name="Ohm R."/>
            <person name="Sun H."/>
            <person name="Tunlid A."/>
            <person name="Henrissat B."/>
            <person name="Grigoriev I.V."/>
            <person name="Hibbett D.S."/>
            <person name="Martin F."/>
        </authorList>
    </citation>
    <scope>NUCLEOTIDE SEQUENCE [LARGE SCALE GENOMIC DNA]</scope>
    <source>
        <strain evidence="7">F 1598</strain>
    </source>
</reference>
<evidence type="ECO:0000256" key="4">
    <source>
        <dbReference type="ARBA" id="ARBA00023136"/>
    </source>
</evidence>
<dbReference type="InterPro" id="IPR045863">
    <property type="entry name" value="CorA_TM1_TM2"/>
</dbReference>
<keyword evidence="3 5" id="KW-1133">Transmembrane helix</keyword>
<organism evidence="6 7">
    <name type="scientific">Piloderma croceum (strain F 1598)</name>
    <dbReference type="NCBI Taxonomy" id="765440"/>
    <lineage>
        <taxon>Eukaryota</taxon>
        <taxon>Fungi</taxon>
        <taxon>Dikarya</taxon>
        <taxon>Basidiomycota</taxon>
        <taxon>Agaricomycotina</taxon>
        <taxon>Agaricomycetes</taxon>
        <taxon>Agaricomycetidae</taxon>
        <taxon>Atheliales</taxon>
        <taxon>Atheliaceae</taxon>
        <taxon>Piloderma</taxon>
    </lineage>
</organism>
<evidence type="ECO:0000256" key="5">
    <source>
        <dbReference type="SAM" id="Phobius"/>
    </source>
</evidence>
<sequence>MSGSILQMLGTLYNIEPFFFSSSLNWIPSRYQEDLQPGKGDHITITLTFLRKMKIDNPGPYPHDQVATTKVNRGINTQDGLYLDSDSGNSSVLCRDLLAVHMVRSVTRSTIISYHPSPTSGGTSAKNLYSRVHLAGQSVYWTNLFKVSRDPTFVLLTILWHALYAWDEALTCLYEHISDQESAVINTKDNKLTLRTQELHRIRAHLLYYASLLDDFKKSVKFVLETPNPAMDALEHGTEGMLTKEDSAERLKTECNNLLSEIDRLEMSRSNQSKRLKNIMNLAFATVNIDDSKTMQVLTKAAAQDSAAMKQIAYLTMILHVLLSLPSSFIAGIFGMNITIINPSSVGTLAHYFAVAVPMTLMTIWAVVAFNPKKDYAGVTEGQPEASYSTRLAWPVRAWKSVFLSRTSNAQRDLEAQEDPPAYSHSDH</sequence>
<feature type="transmembrane region" description="Helical" evidence="5">
    <location>
        <begin position="350"/>
        <end position="370"/>
    </location>
</feature>
<name>A0A0C3FYS6_PILCF</name>
<dbReference type="Proteomes" id="UP000054166">
    <property type="component" value="Unassembled WGS sequence"/>
</dbReference>
<dbReference type="Gene3D" id="1.20.58.340">
    <property type="entry name" value="Magnesium transport protein CorA, transmembrane region"/>
    <property type="match status" value="1"/>
</dbReference>
<evidence type="ECO:0000256" key="3">
    <source>
        <dbReference type="ARBA" id="ARBA00022989"/>
    </source>
</evidence>
<dbReference type="AlphaFoldDB" id="A0A0C3FYS6"/>
<dbReference type="OrthoDB" id="3231000at2759"/>
<keyword evidence="4 5" id="KW-0472">Membrane</keyword>
<evidence type="ECO:0000256" key="2">
    <source>
        <dbReference type="ARBA" id="ARBA00022692"/>
    </source>
</evidence>
<evidence type="ECO:0000313" key="6">
    <source>
        <dbReference type="EMBL" id="KIM89375.1"/>
    </source>
</evidence>
<dbReference type="SUPFAM" id="SSF144083">
    <property type="entry name" value="Magnesium transport protein CorA, transmembrane region"/>
    <property type="match status" value="1"/>
</dbReference>
<dbReference type="HOGENOM" id="CLU_018401_1_0_1"/>